<accession>R7TCZ5</accession>
<feature type="compositionally biased region" description="Pro residues" evidence="1">
    <location>
        <begin position="73"/>
        <end position="82"/>
    </location>
</feature>
<proteinExistence type="predicted"/>
<evidence type="ECO:0000313" key="4">
    <source>
        <dbReference type="Proteomes" id="UP000014760"/>
    </source>
</evidence>
<feature type="region of interest" description="Disordered" evidence="1">
    <location>
        <begin position="52"/>
        <end position="88"/>
    </location>
</feature>
<feature type="region of interest" description="Disordered" evidence="1">
    <location>
        <begin position="1"/>
        <end position="39"/>
    </location>
</feature>
<reference evidence="2 4" key="2">
    <citation type="journal article" date="2013" name="Nature">
        <title>Insights into bilaterian evolution from three spiralian genomes.</title>
        <authorList>
            <person name="Simakov O."/>
            <person name="Marletaz F."/>
            <person name="Cho S.J."/>
            <person name="Edsinger-Gonzales E."/>
            <person name="Havlak P."/>
            <person name="Hellsten U."/>
            <person name="Kuo D.H."/>
            <person name="Larsson T."/>
            <person name="Lv J."/>
            <person name="Arendt D."/>
            <person name="Savage R."/>
            <person name="Osoegawa K."/>
            <person name="de Jong P."/>
            <person name="Grimwood J."/>
            <person name="Chapman J.A."/>
            <person name="Shapiro H."/>
            <person name="Aerts A."/>
            <person name="Otillar R.P."/>
            <person name="Terry A.Y."/>
            <person name="Boore J.L."/>
            <person name="Grigoriev I.V."/>
            <person name="Lindberg D.R."/>
            <person name="Seaver E.C."/>
            <person name="Weisblat D.A."/>
            <person name="Putnam N.H."/>
            <person name="Rokhsar D.S."/>
        </authorList>
    </citation>
    <scope>NUCLEOTIDE SEQUENCE</scope>
    <source>
        <strain evidence="2 4">I ESC-2004</strain>
    </source>
</reference>
<evidence type="ECO:0000313" key="2">
    <source>
        <dbReference type="EMBL" id="ELT91347.1"/>
    </source>
</evidence>
<keyword evidence="4" id="KW-1185">Reference proteome</keyword>
<dbReference type="EMBL" id="KB310543">
    <property type="protein sequence ID" value="ELT91347.1"/>
    <property type="molecule type" value="Genomic_DNA"/>
</dbReference>
<dbReference type="HOGENOM" id="CLU_1817610_0_0_1"/>
<dbReference type="Proteomes" id="UP000014760">
    <property type="component" value="Unassembled WGS sequence"/>
</dbReference>
<dbReference type="EnsemblMetazoa" id="CapteT201925">
    <property type="protein sequence ID" value="CapteP201925"/>
    <property type="gene ID" value="CapteG201925"/>
</dbReference>
<reference evidence="4" key="1">
    <citation type="submission" date="2012-12" db="EMBL/GenBank/DDBJ databases">
        <authorList>
            <person name="Hellsten U."/>
            <person name="Grimwood J."/>
            <person name="Chapman J.A."/>
            <person name="Shapiro H."/>
            <person name="Aerts A."/>
            <person name="Otillar R.P."/>
            <person name="Terry A.Y."/>
            <person name="Boore J.L."/>
            <person name="Simakov O."/>
            <person name="Marletaz F."/>
            <person name="Cho S.-J."/>
            <person name="Edsinger-Gonzales E."/>
            <person name="Havlak P."/>
            <person name="Kuo D.-H."/>
            <person name="Larsson T."/>
            <person name="Lv J."/>
            <person name="Arendt D."/>
            <person name="Savage R."/>
            <person name="Osoegawa K."/>
            <person name="de Jong P."/>
            <person name="Lindberg D.R."/>
            <person name="Seaver E.C."/>
            <person name="Weisblat D.A."/>
            <person name="Putnam N.H."/>
            <person name="Grigoriev I.V."/>
            <person name="Rokhsar D.S."/>
        </authorList>
    </citation>
    <scope>NUCLEOTIDE SEQUENCE</scope>
    <source>
        <strain evidence="4">I ESC-2004</strain>
    </source>
</reference>
<feature type="compositionally biased region" description="Basic and acidic residues" evidence="1">
    <location>
        <begin position="57"/>
        <end position="69"/>
    </location>
</feature>
<feature type="region of interest" description="Disordered" evidence="1">
    <location>
        <begin position="101"/>
        <end position="142"/>
    </location>
</feature>
<dbReference type="AlphaFoldDB" id="R7TCZ5"/>
<feature type="compositionally biased region" description="Pro residues" evidence="1">
    <location>
        <begin position="119"/>
        <end position="128"/>
    </location>
</feature>
<name>R7TCZ5_CAPTE</name>
<evidence type="ECO:0000313" key="3">
    <source>
        <dbReference type="EnsemblMetazoa" id="CapteP201925"/>
    </source>
</evidence>
<dbReference type="EMBL" id="AMQN01002945">
    <property type="status" value="NOT_ANNOTATED_CDS"/>
    <property type="molecule type" value="Genomic_DNA"/>
</dbReference>
<organism evidence="2">
    <name type="scientific">Capitella teleta</name>
    <name type="common">Polychaete worm</name>
    <dbReference type="NCBI Taxonomy" id="283909"/>
    <lineage>
        <taxon>Eukaryota</taxon>
        <taxon>Metazoa</taxon>
        <taxon>Spiralia</taxon>
        <taxon>Lophotrochozoa</taxon>
        <taxon>Annelida</taxon>
        <taxon>Polychaeta</taxon>
        <taxon>Sedentaria</taxon>
        <taxon>Scolecida</taxon>
        <taxon>Capitellidae</taxon>
        <taxon>Capitella</taxon>
    </lineage>
</organism>
<gene>
    <name evidence="2" type="ORF">CAPTEDRAFT_201925</name>
</gene>
<protein>
    <submittedName>
        <fullName evidence="2 3">Uncharacterized protein</fullName>
    </submittedName>
</protein>
<evidence type="ECO:0000256" key="1">
    <source>
        <dbReference type="SAM" id="MobiDB-lite"/>
    </source>
</evidence>
<feature type="compositionally biased region" description="Basic residues" evidence="1">
    <location>
        <begin position="1"/>
        <end position="10"/>
    </location>
</feature>
<reference evidence="3" key="3">
    <citation type="submission" date="2015-06" db="UniProtKB">
        <authorList>
            <consortium name="EnsemblMetazoa"/>
        </authorList>
    </citation>
    <scope>IDENTIFICATION</scope>
</reference>
<sequence>MTTKSLHRQSMRMYAQPTSYEDGPTLVPKHDLHHHLGSHGSALASLQALCSAKFGQRPREEDQHPKDTRLPQNAPPMEPKPGLPHKRQEYLYKQIGPSVDEPYQDIVCPLPEHLQTSSLPPPPPPPPAKKSAPASRKRKRKN</sequence>